<organism evidence="2 3">
    <name type="scientific">Trichonephila clavipes</name>
    <name type="common">Golden silk orbweaver</name>
    <name type="synonym">Nephila clavipes</name>
    <dbReference type="NCBI Taxonomy" id="2585209"/>
    <lineage>
        <taxon>Eukaryota</taxon>
        <taxon>Metazoa</taxon>
        <taxon>Ecdysozoa</taxon>
        <taxon>Arthropoda</taxon>
        <taxon>Chelicerata</taxon>
        <taxon>Arachnida</taxon>
        <taxon>Araneae</taxon>
        <taxon>Araneomorphae</taxon>
        <taxon>Entelegynae</taxon>
        <taxon>Araneoidea</taxon>
        <taxon>Nephilidae</taxon>
        <taxon>Trichonephila</taxon>
    </lineage>
</organism>
<dbReference type="AlphaFoldDB" id="A0A8X6SMH0"/>
<feature type="compositionally biased region" description="Low complexity" evidence="1">
    <location>
        <begin position="40"/>
        <end position="51"/>
    </location>
</feature>
<evidence type="ECO:0000256" key="1">
    <source>
        <dbReference type="SAM" id="MobiDB-lite"/>
    </source>
</evidence>
<keyword evidence="3" id="KW-1185">Reference proteome</keyword>
<accession>A0A8X6SMH0</accession>
<proteinExistence type="predicted"/>
<dbReference type="EMBL" id="BMAU01021291">
    <property type="protein sequence ID" value="GFY09618.1"/>
    <property type="molecule type" value="Genomic_DNA"/>
</dbReference>
<evidence type="ECO:0000313" key="2">
    <source>
        <dbReference type="EMBL" id="GFY09618.1"/>
    </source>
</evidence>
<name>A0A8X6SMH0_TRICX</name>
<reference evidence="2" key="1">
    <citation type="submission" date="2020-08" db="EMBL/GenBank/DDBJ databases">
        <title>Multicomponent nature underlies the extraordinary mechanical properties of spider dragline silk.</title>
        <authorList>
            <person name="Kono N."/>
            <person name="Nakamura H."/>
            <person name="Mori M."/>
            <person name="Yoshida Y."/>
            <person name="Ohtoshi R."/>
            <person name="Malay A.D."/>
            <person name="Moran D.A.P."/>
            <person name="Tomita M."/>
            <person name="Numata K."/>
            <person name="Arakawa K."/>
        </authorList>
    </citation>
    <scope>NUCLEOTIDE SEQUENCE</scope>
</reference>
<evidence type="ECO:0000313" key="3">
    <source>
        <dbReference type="Proteomes" id="UP000887159"/>
    </source>
</evidence>
<sequence length="71" mass="7872">MSHLQWAAMKLSNVDRSAAMKRLGSPALEQWSPPAMRGTSLSVPSDSPLVSMEKEKDVPLTTMGFARRRRS</sequence>
<protein>
    <submittedName>
        <fullName evidence="2">Uncharacterized protein</fullName>
    </submittedName>
</protein>
<dbReference type="Proteomes" id="UP000887159">
    <property type="component" value="Unassembled WGS sequence"/>
</dbReference>
<comment type="caution">
    <text evidence="2">The sequence shown here is derived from an EMBL/GenBank/DDBJ whole genome shotgun (WGS) entry which is preliminary data.</text>
</comment>
<gene>
    <name evidence="2" type="ORF">TNCV_381131</name>
</gene>
<feature type="region of interest" description="Disordered" evidence="1">
    <location>
        <begin position="29"/>
        <end position="71"/>
    </location>
</feature>